<dbReference type="Proteomes" id="UP000594014">
    <property type="component" value="Chromosome"/>
</dbReference>
<evidence type="ECO:0000313" key="2">
    <source>
        <dbReference type="Proteomes" id="UP000594014"/>
    </source>
</evidence>
<evidence type="ECO:0000313" key="1">
    <source>
        <dbReference type="EMBL" id="QOX65238.1"/>
    </source>
</evidence>
<gene>
    <name evidence="1" type="ORF">FRZ06_18730</name>
</gene>
<sequence length="265" mass="29018">MQTFKNKTELRHEKIRSMLIAAELVTVAEFRKNLNCSEATIRNDLRYLEEKGLLKRCFGGAVATGSTARHTSMNMRSIVYKKEKEAIADYIVKSILSSGQTIILDSGSTSLEVAQKIAASDLELTVLTNSFSIAAVLTNSPRIKFFLAGGNYDPEPAAFHDEFSIALFNTMRADLCFLSVNGVSCDAGFTISGFEEAPIKQAMIKASHQCYVIADHSKLGKTGLKVICSLAEVTALISNKSDHEEIVKELEASGLRIVLAPLKYQ</sequence>
<dbReference type="EMBL" id="CP042469">
    <property type="protein sequence ID" value="QOX65238.1"/>
    <property type="molecule type" value="Genomic_DNA"/>
</dbReference>
<reference evidence="1" key="1">
    <citation type="submission" date="2019-08" db="EMBL/GenBank/DDBJ databases">
        <title>Genome sequence of Clostridiales bacterium MT110.</title>
        <authorList>
            <person name="Cao J."/>
        </authorList>
    </citation>
    <scope>NUCLEOTIDE SEQUENCE</scope>
    <source>
        <strain evidence="1">MT110</strain>
    </source>
</reference>
<organism evidence="1 2">
    <name type="scientific">Anoxybacterium hadale</name>
    <dbReference type="NCBI Taxonomy" id="3408580"/>
    <lineage>
        <taxon>Bacteria</taxon>
        <taxon>Bacillati</taxon>
        <taxon>Bacillota</taxon>
        <taxon>Clostridia</taxon>
        <taxon>Peptostreptococcales</taxon>
        <taxon>Anaerovoracaceae</taxon>
        <taxon>Anoxybacterium</taxon>
    </lineage>
</organism>
<protein>
    <submittedName>
        <fullName evidence="1">DeoR/GlpR transcriptional regulator</fullName>
    </submittedName>
</protein>
<accession>A0ACD1AFZ7</accession>
<name>A0ACD1AFZ7_9FIRM</name>
<proteinExistence type="predicted"/>
<keyword evidence="2" id="KW-1185">Reference proteome</keyword>